<reference evidence="7" key="1">
    <citation type="submission" date="2023-07" db="EMBL/GenBank/DDBJ databases">
        <title>Genome sequencing of Purple Non-Sulfur Bacteria from various extreme environments.</title>
        <authorList>
            <person name="Mayer M."/>
        </authorList>
    </citation>
    <scope>NUCLEOTIDE SEQUENCE [LARGE SCALE GENOMIC DNA]</scope>
    <source>
        <strain evidence="7">DSM 17935</strain>
    </source>
</reference>
<accession>A0ABT3HER1</accession>
<dbReference type="InterPro" id="IPR036852">
    <property type="entry name" value="Peptidase_S8/S53_dom_sf"/>
</dbReference>
<dbReference type="PANTHER" id="PTHR42884:SF14">
    <property type="entry name" value="NEUROENDOCRINE CONVERTASE 1"/>
    <property type="match status" value="1"/>
</dbReference>
<evidence type="ECO:0000313" key="7">
    <source>
        <dbReference type="Proteomes" id="UP001209755"/>
    </source>
</evidence>
<keyword evidence="1 4" id="KW-0645">Protease</keyword>
<evidence type="ECO:0000256" key="2">
    <source>
        <dbReference type="ARBA" id="ARBA00022801"/>
    </source>
</evidence>
<dbReference type="PRINTS" id="PR00723">
    <property type="entry name" value="SUBTILISIN"/>
</dbReference>
<proteinExistence type="inferred from homology"/>
<dbReference type="EC" id="3.4.21.66" evidence="6"/>
<sequence length="521" mass="55130">MNRKSEIRSRLAQMEELVGVLPTRFEASEGMGRVASSLKESDVETALTASRQQLEMVTIDTPVKDTAPELYEDPALREQMAGFAAAGVNFFHSDEAFWQMSPAERGARGGNGIVNRVFVENQRVMLVTSRIVIRLEEDVSDAARDAVLVRHPVTILGRNGLPPRSFRADVQGTNALEACLALMAEKEIEYAEPDFVEHIGPRLTPSDPEFGQQWHHGNIRAEAAWDETQVAGVRIAVIDNGFDITHPDLRFGDASGWFRSTADFVDADFVLGTANMPNGNHGTACAGMIAAIANNDSGGCGVAYGADLSMVACLPDQIGTQATLARAIGYAADPSLEGRTEEGADIVACSLGPNSAVWTMSAVLDDAIDFAATKGGGGSGCAIFWGCTNGNHPIESDQVCSHPQVMAIGRSTHSDSDHGSGFGPKLEFLAPGVDVWIPASGGGYHTTTGTSFAAPCAAGIGALALSKKPDMTAGELRQLLRDTCDKVGPLSYIEGHNIRFGHGRANAETAVSEATRLATGV</sequence>
<dbReference type="InterPro" id="IPR015500">
    <property type="entry name" value="Peptidase_S8_subtilisin-rel"/>
</dbReference>
<evidence type="ECO:0000259" key="5">
    <source>
        <dbReference type="Pfam" id="PF00082"/>
    </source>
</evidence>
<evidence type="ECO:0000256" key="4">
    <source>
        <dbReference type="PROSITE-ProRule" id="PRU01240"/>
    </source>
</evidence>
<dbReference type="PROSITE" id="PS00137">
    <property type="entry name" value="SUBTILASE_HIS"/>
    <property type="match status" value="1"/>
</dbReference>
<dbReference type="PROSITE" id="PS00138">
    <property type="entry name" value="SUBTILASE_SER"/>
    <property type="match status" value="1"/>
</dbReference>
<dbReference type="InterPro" id="IPR023828">
    <property type="entry name" value="Peptidase_S8_Ser-AS"/>
</dbReference>
<organism evidence="6 7">
    <name type="scientific">Rhodobium gokarnense</name>
    <dbReference type="NCBI Taxonomy" id="364296"/>
    <lineage>
        <taxon>Bacteria</taxon>
        <taxon>Pseudomonadati</taxon>
        <taxon>Pseudomonadota</taxon>
        <taxon>Alphaproteobacteria</taxon>
        <taxon>Hyphomicrobiales</taxon>
        <taxon>Rhodobiaceae</taxon>
        <taxon>Rhodobium</taxon>
    </lineage>
</organism>
<evidence type="ECO:0000256" key="3">
    <source>
        <dbReference type="ARBA" id="ARBA00022825"/>
    </source>
</evidence>
<keyword evidence="2 4" id="KW-0378">Hydrolase</keyword>
<evidence type="ECO:0000256" key="1">
    <source>
        <dbReference type="ARBA" id="ARBA00022670"/>
    </source>
</evidence>
<dbReference type="Gene3D" id="3.40.50.200">
    <property type="entry name" value="Peptidase S8/S53 domain"/>
    <property type="match status" value="1"/>
</dbReference>
<gene>
    <name evidence="6" type="ORF">M2319_003237</name>
</gene>
<dbReference type="RefSeq" id="WP_264602478.1">
    <property type="nucleotide sequence ID" value="NZ_JAOQNS010000009.1"/>
</dbReference>
<feature type="active site" description="Charge relay system" evidence="4">
    <location>
        <position position="451"/>
    </location>
</feature>
<comment type="similarity">
    <text evidence="4">Belongs to the peptidase S8 family.</text>
</comment>
<dbReference type="PANTHER" id="PTHR42884">
    <property type="entry name" value="PROPROTEIN CONVERTASE SUBTILISIN/KEXIN-RELATED"/>
    <property type="match status" value="1"/>
</dbReference>
<dbReference type="Pfam" id="PF00082">
    <property type="entry name" value="Peptidase_S8"/>
    <property type="match status" value="1"/>
</dbReference>
<dbReference type="InterPro" id="IPR022398">
    <property type="entry name" value="Peptidase_S8_His-AS"/>
</dbReference>
<dbReference type="InterPro" id="IPR000209">
    <property type="entry name" value="Peptidase_S8/S53_dom"/>
</dbReference>
<dbReference type="SUPFAM" id="SSF52743">
    <property type="entry name" value="Subtilisin-like"/>
    <property type="match status" value="1"/>
</dbReference>
<protein>
    <submittedName>
        <fullName evidence="6">Thermitase</fullName>
        <ecNumber evidence="6">3.4.21.66</ecNumber>
    </submittedName>
</protein>
<evidence type="ECO:0000313" key="6">
    <source>
        <dbReference type="EMBL" id="MCW2308888.1"/>
    </source>
</evidence>
<feature type="active site" description="Charge relay system" evidence="4">
    <location>
        <position position="281"/>
    </location>
</feature>
<dbReference type="GO" id="GO:0016787">
    <property type="term" value="F:hydrolase activity"/>
    <property type="evidence" value="ECO:0007669"/>
    <property type="project" value="UniProtKB-KW"/>
</dbReference>
<dbReference type="PROSITE" id="PS51892">
    <property type="entry name" value="SUBTILASE"/>
    <property type="match status" value="1"/>
</dbReference>
<keyword evidence="3 4" id="KW-0720">Serine protease</keyword>
<keyword evidence="7" id="KW-1185">Reference proteome</keyword>
<feature type="domain" description="Peptidase S8/S53" evidence="5">
    <location>
        <begin position="232"/>
        <end position="492"/>
    </location>
</feature>
<dbReference type="EMBL" id="JAOQNS010000009">
    <property type="protein sequence ID" value="MCW2308888.1"/>
    <property type="molecule type" value="Genomic_DNA"/>
</dbReference>
<dbReference type="Proteomes" id="UP001209755">
    <property type="component" value="Unassembled WGS sequence"/>
</dbReference>
<name>A0ABT3HER1_9HYPH</name>
<feature type="active site" description="Charge relay system" evidence="4">
    <location>
        <position position="239"/>
    </location>
</feature>
<comment type="caution">
    <text evidence="6">The sequence shown here is derived from an EMBL/GenBank/DDBJ whole genome shotgun (WGS) entry which is preliminary data.</text>
</comment>